<keyword evidence="1 3" id="KW-0808">Transferase</keyword>
<gene>
    <name evidence="3" type="ORF">TorRG33x02_207490</name>
</gene>
<dbReference type="Pfam" id="PF00201">
    <property type="entry name" value="UDPGT"/>
    <property type="match status" value="1"/>
</dbReference>
<dbReference type="PANTHER" id="PTHR48045:SF21">
    <property type="entry name" value="UDP-GLYCOSYLTRANSFERASE 83A1"/>
    <property type="match status" value="1"/>
</dbReference>
<dbReference type="InParanoid" id="A0A2P5ED62"/>
<dbReference type="OrthoDB" id="5835829at2759"/>
<dbReference type="FunFam" id="3.40.50.2000:FF:000061">
    <property type="entry name" value="UDP-glycosyltransferase 83A1"/>
    <property type="match status" value="1"/>
</dbReference>
<organism evidence="3 4">
    <name type="scientific">Trema orientale</name>
    <name type="common">Charcoal tree</name>
    <name type="synonym">Celtis orientalis</name>
    <dbReference type="NCBI Taxonomy" id="63057"/>
    <lineage>
        <taxon>Eukaryota</taxon>
        <taxon>Viridiplantae</taxon>
        <taxon>Streptophyta</taxon>
        <taxon>Embryophyta</taxon>
        <taxon>Tracheophyta</taxon>
        <taxon>Spermatophyta</taxon>
        <taxon>Magnoliopsida</taxon>
        <taxon>eudicotyledons</taxon>
        <taxon>Gunneridae</taxon>
        <taxon>Pentapetalae</taxon>
        <taxon>rosids</taxon>
        <taxon>fabids</taxon>
        <taxon>Rosales</taxon>
        <taxon>Cannabaceae</taxon>
        <taxon>Trema</taxon>
    </lineage>
</organism>
<accession>A0A2P5ED62</accession>
<evidence type="ECO:0000313" key="4">
    <source>
        <dbReference type="Proteomes" id="UP000237000"/>
    </source>
</evidence>
<evidence type="ECO:0000256" key="1">
    <source>
        <dbReference type="ARBA" id="ARBA00022679"/>
    </source>
</evidence>
<dbReference type="InterPro" id="IPR002213">
    <property type="entry name" value="UDP_glucos_trans"/>
</dbReference>
<dbReference type="CDD" id="cd03784">
    <property type="entry name" value="GT1_Gtf-like"/>
    <property type="match status" value="1"/>
</dbReference>
<dbReference type="Proteomes" id="UP000237000">
    <property type="component" value="Unassembled WGS sequence"/>
</dbReference>
<sequence length="480" mass="53680">MGNNPHVLVVPYPAQGHVIPLWELSKRLVQQGFNITFVNTRHIHEKVQNAMSLVDDDGIMSGDQIRVALIEDGLSLEDRVRPGKLSESVLRVMPGKVEELIENINNNNNNKNNNNNNNNNGSSTKQADRKISCVVCDQSLGWALDIAERKGIKRAAFCPAAAALLVQAFSIPKLIDQGIINPDGTLGIKKGIIKLSSETPAMNSANFVWTCLGNKDMQKNVFELMVKNNTSVKKTDWLICNSTYDLEPSAFNMAPQIRPIGPLLATNNGRVRSHLKASTACLKWLDQQRPQSAIYIAFGSFTIFNPTQLRELALGLELSNRPFLWVVRTDKSDESSNANGGWFPEGFLERVANRGLIVNWAPQQKVLSHGSVACFISHCGWNSTVEGVSYGVPFLCWPYFADQFINQSYICDVWRTGLGFDRDESGVIPRDEIRTKVEKVINDEKMKERALRYKEMAAKCVEEGGSSNKNFKDFIEWMKS</sequence>
<dbReference type="Gene3D" id="3.40.50.2000">
    <property type="entry name" value="Glycogen Phosphorylase B"/>
    <property type="match status" value="2"/>
</dbReference>
<protein>
    <submittedName>
        <fullName evidence="3">UDP-glucuronosyl/UDP-glucosyltransferase</fullName>
    </submittedName>
</protein>
<dbReference type="EMBL" id="JXTC01000178">
    <property type="protein sequence ID" value="PON83477.1"/>
    <property type="molecule type" value="Genomic_DNA"/>
</dbReference>
<dbReference type="SUPFAM" id="SSF53756">
    <property type="entry name" value="UDP-Glycosyltransferase/glycogen phosphorylase"/>
    <property type="match status" value="1"/>
</dbReference>
<feature type="region of interest" description="Disordered" evidence="2">
    <location>
        <begin position="106"/>
        <end position="125"/>
    </location>
</feature>
<reference evidence="4" key="1">
    <citation type="submission" date="2016-06" db="EMBL/GenBank/DDBJ databases">
        <title>Parallel loss of symbiosis genes in relatives of nitrogen-fixing non-legume Parasponia.</title>
        <authorList>
            <person name="Van Velzen R."/>
            <person name="Holmer R."/>
            <person name="Bu F."/>
            <person name="Rutten L."/>
            <person name="Van Zeijl A."/>
            <person name="Liu W."/>
            <person name="Santuari L."/>
            <person name="Cao Q."/>
            <person name="Sharma T."/>
            <person name="Shen D."/>
            <person name="Roswanjaya Y."/>
            <person name="Wardhani T."/>
            <person name="Kalhor M.S."/>
            <person name="Jansen J."/>
            <person name="Van den Hoogen J."/>
            <person name="Gungor B."/>
            <person name="Hartog M."/>
            <person name="Hontelez J."/>
            <person name="Verver J."/>
            <person name="Yang W.-C."/>
            <person name="Schijlen E."/>
            <person name="Repin R."/>
            <person name="Schilthuizen M."/>
            <person name="Schranz E."/>
            <person name="Heidstra R."/>
            <person name="Miyata K."/>
            <person name="Fedorova E."/>
            <person name="Kohlen W."/>
            <person name="Bisseling T."/>
            <person name="Smit S."/>
            <person name="Geurts R."/>
        </authorList>
    </citation>
    <scope>NUCLEOTIDE SEQUENCE [LARGE SCALE GENOMIC DNA]</scope>
    <source>
        <strain evidence="4">cv. RG33-2</strain>
    </source>
</reference>
<evidence type="ECO:0000313" key="3">
    <source>
        <dbReference type="EMBL" id="PON83477.1"/>
    </source>
</evidence>
<name>A0A2P5ED62_TREOI</name>
<dbReference type="FunFam" id="3.40.50.2000:FF:000108">
    <property type="entry name" value="UDP-glycosyltransferase 83A1"/>
    <property type="match status" value="1"/>
</dbReference>
<evidence type="ECO:0000256" key="2">
    <source>
        <dbReference type="SAM" id="MobiDB-lite"/>
    </source>
</evidence>
<dbReference type="GO" id="GO:0008194">
    <property type="term" value="F:UDP-glycosyltransferase activity"/>
    <property type="evidence" value="ECO:0007669"/>
    <property type="project" value="InterPro"/>
</dbReference>
<dbReference type="PANTHER" id="PTHR48045">
    <property type="entry name" value="UDP-GLYCOSYLTRANSFERASE 72B1"/>
    <property type="match status" value="1"/>
</dbReference>
<proteinExistence type="predicted"/>
<dbReference type="AlphaFoldDB" id="A0A2P5ED62"/>
<feature type="compositionally biased region" description="Low complexity" evidence="2">
    <location>
        <begin position="106"/>
        <end position="120"/>
    </location>
</feature>
<comment type="caution">
    <text evidence="3">The sequence shown here is derived from an EMBL/GenBank/DDBJ whole genome shotgun (WGS) entry which is preliminary data.</text>
</comment>
<keyword evidence="4" id="KW-1185">Reference proteome</keyword>